<feature type="repeat" description="WD" evidence="3">
    <location>
        <begin position="1147"/>
        <end position="1188"/>
    </location>
</feature>
<name>A0A8H3DX39_9AGAM</name>
<dbReference type="SUPFAM" id="SSF52540">
    <property type="entry name" value="P-loop containing nucleoside triphosphate hydrolases"/>
    <property type="match status" value="1"/>
</dbReference>
<organism evidence="7 8">
    <name type="scientific">Rhizoctonia solani</name>
    <dbReference type="NCBI Taxonomy" id="456999"/>
    <lineage>
        <taxon>Eukaryota</taxon>
        <taxon>Fungi</taxon>
        <taxon>Dikarya</taxon>
        <taxon>Basidiomycota</taxon>
        <taxon>Agaricomycotina</taxon>
        <taxon>Agaricomycetes</taxon>
        <taxon>Cantharellales</taxon>
        <taxon>Ceratobasidiaceae</taxon>
        <taxon>Rhizoctonia</taxon>
    </lineage>
</organism>
<dbReference type="InterPro" id="IPR020472">
    <property type="entry name" value="WD40_PAC1"/>
</dbReference>
<dbReference type="Proteomes" id="UP000663827">
    <property type="component" value="Unassembled WGS sequence"/>
</dbReference>
<dbReference type="SUPFAM" id="SSF50978">
    <property type="entry name" value="WD40 repeat-like"/>
    <property type="match status" value="1"/>
</dbReference>
<protein>
    <recommendedName>
        <fullName evidence="9">Vegetative incompatibility protein HET-E-1</fullName>
    </recommendedName>
</protein>
<dbReference type="InterPro" id="IPR056534">
    <property type="entry name" value="Beta-prop_NWD2_C"/>
</dbReference>
<evidence type="ECO:0000256" key="4">
    <source>
        <dbReference type="SAM" id="MobiDB-lite"/>
    </source>
</evidence>
<evidence type="ECO:0000313" key="8">
    <source>
        <dbReference type="Proteomes" id="UP000663827"/>
    </source>
</evidence>
<dbReference type="Gene3D" id="3.40.50.300">
    <property type="entry name" value="P-loop containing nucleotide triphosphate hydrolases"/>
    <property type="match status" value="1"/>
</dbReference>
<dbReference type="SUPFAM" id="SSF50969">
    <property type="entry name" value="YVTN repeat-like/Quinoprotein amine dehydrogenase"/>
    <property type="match status" value="2"/>
</dbReference>
<dbReference type="InterPro" id="IPR036322">
    <property type="entry name" value="WD40_repeat_dom_sf"/>
</dbReference>
<keyword evidence="1 3" id="KW-0853">WD repeat</keyword>
<feature type="repeat" description="WD" evidence="3">
    <location>
        <begin position="1252"/>
        <end position="1284"/>
    </location>
</feature>
<feature type="compositionally biased region" description="Low complexity" evidence="4">
    <location>
        <begin position="24"/>
        <end position="38"/>
    </location>
</feature>
<evidence type="ECO:0000313" key="7">
    <source>
        <dbReference type="EMBL" id="CAE7094394.1"/>
    </source>
</evidence>
<dbReference type="InterPro" id="IPR011044">
    <property type="entry name" value="Quino_amine_DH_bsu"/>
</dbReference>
<keyword evidence="2" id="KW-0677">Repeat</keyword>
<evidence type="ECO:0000256" key="2">
    <source>
        <dbReference type="ARBA" id="ARBA00022737"/>
    </source>
</evidence>
<feature type="repeat" description="WD" evidence="3">
    <location>
        <begin position="1104"/>
        <end position="1145"/>
    </location>
</feature>
<evidence type="ECO:0000256" key="3">
    <source>
        <dbReference type="PROSITE-ProRule" id="PRU00221"/>
    </source>
</evidence>
<feature type="region of interest" description="Disordered" evidence="4">
    <location>
        <begin position="1"/>
        <end position="38"/>
    </location>
</feature>
<dbReference type="PRINTS" id="PR00320">
    <property type="entry name" value="GPROTEINBRPT"/>
</dbReference>
<dbReference type="PROSITE" id="PS50294">
    <property type="entry name" value="WD_REPEATS_REGION"/>
    <property type="match status" value="6"/>
</dbReference>
<comment type="caution">
    <text evidence="7">The sequence shown here is derived from an EMBL/GenBank/DDBJ whole genome shotgun (WGS) entry which is preliminary data.</text>
</comment>
<dbReference type="Pfam" id="PF24883">
    <property type="entry name" value="NPHP3_N"/>
    <property type="match status" value="1"/>
</dbReference>
<reference evidence="7" key="1">
    <citation type="submission" date="2021-01" db="EMBL/GenBank/DDBJ databases">
        <authorList>
            <person name="Kaushik A."/>
        </authorList>
    </citation>
    <scope>NUCLEOTIDE SEQUENCE</scope>
    <source>
        <strain evidence="7">AG5</strain>
    </source>
</reference>
<dbReference type="Pfam" id="PF23586">
    <property type="entry name" value="Beta-prop_NWD2_C"/>
    <property type="match status" value="1"/>
</dbReference>
<dbReference type="CDD" id="cd21037">
    <property type="entry name" value="MLKL_NTD"/>
    <property type="match status" value="1"/>
</dbReference>
<dbReference type="PANTHER" id="PTHR19879:SF9">
    <property type="entry name" value="TRANSCRIPTION INITIATION FACTOR TFIID SUBUNIT 5"/>
    <property type="match status" value="1"/>
</dbReference>
<feature type="repeat" description="WD" evidence="3">
    <location>
        <begin position="1373"/>
        <end position="1414"/>
    </location>
</feature>
<evidence type="ECO:0000259" key="5">
    <source>
        <dbReference type="Pfam" id="PF23586"/>
    </source>
</evidence>
<evidence type="ECO:0000259" key="6">
    <source>
        <dbReference type="Pfam" id="PF24883"/>
    </source>
</evidence>
<dbReference type="InterPro" id="IPR059179">
    <property type="entry name" value="MLKL-like_MCAfunc"/>
</dbReference>
<feature type="repeat" description="WD" evidence="3">
    <location>
        <begin position="966"/>
        <end position="1007"/>
    </location>
</feature>
<dbReference type="PANTHER" id="PTHR19879">
    <property type="entry name" value="TRANSCRIPTION INITIATION FACTOR TFIID"/>
    <property type="match status" value="1"/>
</dbReference>
<feature type="compositionally biased region" description="Basic and acidic residues" evidence="4">
    <location>
        <begin position="1"/>
        <end position="20"/>
    </location>
</feature>
<dbReference type="InterPro" id="IPR056884">
    <property type="entry name" value="NPHP3-like_N"/>
</dbReference>
<dbReference type="EMBL" id="CAJNJQ010000687">
    <property type="protein sequence ID" value="CAE7094394.1"/>
    <property type="molecule type" value="Genomic_DNA"/>
</dbReference>
<dbReference type="InterPro" id="IPR015943">
    <property type="entry name" value="WD40/YVTN_repeat-like_dom_sf"/>
</dbReference>
<dbReference type="CDD" id="cd00200">
    <property type="entry name" value="WD40"/>
    <property type="match status" value="2"/>
</dbReference>
<feature type="repeat" description="WD" evidence="3">
    <location>
        <begin position="881"/>
        <end position="921"/>
    </location>
</feature>
<evidence type="ECO:0000256" key="1">
    <source>
        <dbReference type="ARBA" id="ARBA00022574"/>
    </source>
</evidence>
<proteinExistence type="predicted"/>
<feature type="repeat" description="WD" evidence="3">
    <location>
        <begin position="923"/>
        <end position="964"/>
    </location>
</feature>
<dbReference type="InterPro" id="IPR001680">
    <property type="entry name" value="WD40_rpt"/>
</dbReference>
<dbReference type="Gene3D" id="2.130.10.10">
    <property type="entry name" value="YVTN repeat-like/Quinoprotein amine dehydrogenase"/>
    <property type="match status" value="4"/>
</dbReference>
<dbReference type="SMART" id="SM00320">
    <property type="entry name" value="WD40"/>
    <property type="match status" value="10"/>
</dbReference>
<dbReference type="InterPro" id="IPR019775">
    <property type="entry name" value="WD40_repeat_CS"/>
</dbReference>
<feature type="domain" description="NWD2 C-terminal beta-propeller" evidence="5">
    <location>
        <begin position="932"/>
        <end position="1119"/>
    </location>
</feature>
<sequence length="1481" mass="162971">MKRVREFKSRLKETTRKLIESNEEPSQSSTPPSSGVSSQIISKDWADLKGCWDALDQAASASGLGPLKTAIEAIAGCIGIYEQAEKGQKAYTELRGELERTFKRMQEYITNYPVVAKNISGFCQSIQQEIDYIQTQQSRTRVRRLAEAEQDEDTILSCYKRIRDRLQDLCLDMTVSTLATVEQHAMDDRLEKLAPVLAARYNAGSTNALKRRRCTEGTRTNVLDQIYQWATTQDTGDLYWMSGMAGTGKTTIAYSLCERLDVESKRILGASFFCDRSLPECRNVGKIIPSIAYQLARRLPPFQYALCDAIQTNPDSREATLSLQFDSLIVGPLSNPKVRAALPASMAVVVDALDECEDAASTKQIIDVLSTKSKGLPIKFIVSSRPEAAIRDQMKKSGSLVDGLVVLHELKREEVRKDIRTYLKVELAPVNPSEPEIEKLAERAGVLFIHAATVIRYVGYDDFGRNPRARLNAVLSASVHPSKTQTDEIDQLYGAILQTAVNDAKLEQRERNDMTLILNTVVCAKAPLTVNGLNELLALEDVERVKAALRPLWSVLHVGTPNEEGNNESHAIESKMRVTTLHASFYDYLTDPTRSGGAEWHCNAAAHNHILAQRCFECIRYTRPQFNICQLESSHLDDSEVENLDARAENSISVQLRYACQYWSVHMLMSESGTAPALVILLEQFLVNNLLLWIEVQTLTKRLATSPGNLTSAKRWATEHGATPELLDLIQDAVRFALTYISSPLSQSTPHIYISMLPFLPSHSAIRKHYAHRMDGIIQVDGTALDRRKTLLTKWTVRGSSHHACSNDGNLFAIYAYSGGHIDLRDTSSGRLVGKLSLGVTWGVYIKHLTFSPDGALIAAGTSKGIYIWDIASGQLVLKLLEDSECTIESILFSQVSHIISGCGDNTIRIWDTQSGESVLAPLMGHPKAVCSLAVSRDGTKLISGSRDSTIGVWDMQSGRLLYAPITGHTDAIVSVAISSNNGFIASSSKDRTLRVWDIQTGQIILGPFLYEEKVSLLAFSPDGAYLSIGCSLEHHSSVIQIMDMSSGKVVFRRSMRSLGGIGTLLYSSDGTRIIVSTKPTSAHVRVDVLDAQRATVAMDCLPTTSHAMEILAIDFSPDGKFIVSGSADSTLSVWDPANGQLILGPLSGHTGCIKFVRYSPDGNRILSCSWDSSLRQWDAQTGGPILTDNQIKAISTSLSWHDRPRFVSAAYSPNSGHIATISAPITSVSIWDSGTGEMIAGPMLGEGGGKSIEYSADGTILITGWDDGTVRAWNAQNSQLISCIAPQGVLHADVVAFSSDQSYNVVSQRDPPTMYQRKTQTGENVLGAFEGHTSSITSAQFSRDGTRIVSGSWDRNVHVWDAQTGASIFGPLKGHTKFVKCVAYSPDGAYVASASSEKTVRIWDARVRSDEHSTKVDWMLNDDGWVVDAESRRLIWVPPDLRKSLMWPRNIALLSQKGWVRLKFDGALMGENWAKCWLNN</sequence>
<feature type="domain" description="Nephrocystin 3-like N-terminal" evidence="6">
    <location>
        <begin position="225"/>
        <end position="385"/>
    </location>
</feature>
<feature type="repeat" description="WD" evidence="3">
    <location>
        <begin position="1330"/>
        <end position="1371"/>
    </location>
</feature>
<evidence type="ECO:0008006" key="9">
    <source>
        <dbReference type="Google" id="ProtNLM"/>
    </source>
</evidence>
<dbReference type="InterPro" id="IPR027417">
    <property type="entry name" value="P-loop_NTPase"/>
</dbReference>
<dbReference type="PROSITE" id="PS00678">
    <property type="entry name" value="WD_REPEATS_1"/>
    <property type="match status" value="4"/>
</dbReference>
<gene>
    <name evidence="7" type="ORF">RDB_LOCUS35117</name>
</gene>
<dbReference type="PROSITE" id="PS50082">
    <property type="entry name" value="WD_REPEATS_2"/>
    <property type="match status" value="8"/>
</dbReference>
<dbReference type="Pfam" id="PF00400">
    <property type="entry name" value="WD40"/>
    <property type="match status" value="5"/>
</dbReference>
<accession>A0A8H3DX39</accession>